<protein>
    <recommendedName>
        <fullName evidence="1">Glycosyl hydrolase family 13 catalytic domain-containing protein</fullName>
    </recommendedName>
</protein>
<evidence type="ECO:0000313" key="2">
    <source>
        <dbReference type="EMBL" id="OGW96954.1"/>
    </source>
</evidence>
<dbReference type="Proteomes" id="UP000178187">
    <property type="component" value="Unassembled WGS sequence"/>
</dbReference>
<dbReference type="AlphaFoldDB" id="A0A1G1KVF9"/>
<proteinExistence type="predicted"/>
<gene>
    <name evidence="2" type="ORF">A3G33_03035</name>
</gene>
<dbReference type="SUPFAM" id="SSF51445">
    <property type="entry name" value="(Trans)glycosidases"/>
    <property type="match status" value="1"/>
</dbReference>
<dbReference type="Pfam" id="PF00128">
    <property type="entry name" value="Alpha-amylase"/>
    <property type="match status" value="1"/>
</dbReference>
<dbReference type="InterPro" id="IPR006047">
    <property type="entry name" value="GH13_cat_dom"/>
</dbReference>
<feature type="domain" description="Glycosyl hydrolase family 13 catalytic" evidence="1">
    <location>
        <begin position="55"/>
        <end position="387"/>
    </location>
</feature>
<dbReference type="EMBL" id="MHFR01000045">
    <property type="protein sequence ID" value="OGW96954.1"/>
    <property type="molecule type" value="Genomic_DNA"/>
</dbReference>
<accession>A0A1G1KVF9</accession>
<dbReference type="Gene3D" id="3.20.20.80">
    <property type="entry name" value="Glycosidases"/>
    <property type="match status" value="1"/>
</dbReference>
<name>A0A1G1KVF9_9BACT</name>
<evidence type="ECO:0000313" key="3">
    <source>
        <dbReference type="Proteomes" id="UP000178187"/>
    </source>
</evidence>
<dbReference type="CDD" id="cd11347">
    <property type="entry name" value="AmyAc_1"/>
    <property type="match status" value="1"/>
</dbReference>
<dbReference type="PANTHER" id="PTHR47786:SF2">
    <property type="entry name" value="GLYCOSYL HYDROLASE FAMILY 13 CATALYTIC DOMAIN-CONTAINING PROTEIN"/>
    <property type="match status" value="1"/>
</dbReference>
<dbReference type="GO" id="GO:0005975">
    <property type="term" value="P:carbohydrate metabolic process"/>
    <property type="evidence" value="ECO:0007669"/>
    <property type="project" value="InterPro"/>
</dbReference>
<evidence type="ECO:0000259" key="1">
    <source>
        <dbReference type="SMART" id="SM00642"/>
    </source>
</evidence>
<dbReference type="PANTHER" id="PTHR47786">
    <property type="entry name" value="ALPHA-1,4-GLUCAN:MALTOSE-1-PHOSPHATE MALTOSYLTRANSFERASE"/>
    <property type="match status" value="1"/>
</dbReference>
<reference evidence="2 3" key="1">
    <citation type="journal article" date="2016" name="Nat. Commun.">
        <title>Thousands of microbial genomes shed light on interconnected biogeochemical processes in an aquifer system.</title>
        <authorList>
            <person name="Anantharaman K."/>
            <person name="Brown C.T."/>
            <person name="Hug L.A."/>
            <person name="Sharon I."/>
            <person name="Castelle C.J."/>
            <person name="Probst A.J."/>
            <person name="Thomas B.C."/>
            <person name="Singh A."/>
            <person name="Wilkins M.J."/>
            <person name="Karaoz U."/>
            <person name="Brodie E.L."/>
            <person name="Williams K.H."/>
            <person name="Hubbard S.S."/>
            <person name="Banfield J.F."/>
        </authorList>
    </citation>
    <scope>NUCLEOTIDE SEQUENCE [LARGE SCALE GENOMIC DNA]</scope>
</reference>
<organism evidence="2 3">
    <name type="scientific">Candidatus Danuiimicrobium aquiferis</name>
    <dbReference type="NCBI Taxonomy" id="1801832"/>
    <lineage>
        <taxon>Bacteria</taxon>
        <taxon>Pseudomonadati</taxon>
        <taxon>Candidatus Omnitrophota</taxon>
        <taxon>Candidatus Danuiimicrobium</taxon>
    </lineage>
</organism>
<comment type="caution">
    <text evidence="2">The sequence shown here is derived from an EMBL/GenBank/DDBJ whole genome shotgun (WGS) entry which is preliminary data.</text>
</comment>
<dbReference type="InterPro" id="IPR017853">
    <property type="entry name" value="GH"/>
</dbReference>
<dbReference type="SMART" id="SM00642">
    <property type="entry name" value="Aamy"/>
    <property type="match status" value="1"/>
</dbReference>
<sequence length="492" mass="57062">MRTHPILYQINALSFLQRLNEANRLHSTISDFIDRGWRMLMNRGFDLVWLMGVWQRSPEARKIALNHQGLREHYTRILPGWNDDDVTGSPYAVYSYEIDSRLGSKEEFLQVKSRLNQLGIKLILDFVPNHLAIDHSWTFSNPARFINGNENLQREHPGWFFKSASGAILAHGRDPYFPPWSDTVQVNFFSEDMRAALIGELLKVAELCDGVRCDMAMLGLNDVFAWIWGAFLGNVTLPNKEFWALAIREVKRRYPKFIFMAEVYWDLEKRLQDLGFDFTYDKKLYDLLLHSGSADLRDYLKMDAALQNGMVRFIENHDEQRAVSAFGVEKSKAAAVVMATIPGMHLFHDGQFEGKKIHLPIQLQQEPHEGADREIADFYEKLLDYARVAVMHYGKWMFLECQPFDSGNSSHRNILAWCWHDESDVRVIMVNYSQLGSQARISIPECFFSKAPTLRLRDHLTKQNMPPVRKEEIENGIPIHLEPWQSCLLQPV</sequence>